<name>A0A8S1QMZ7_PARPR</name>
<organism evidence="1 2">
    <name type="scientific">Paramecium primaurelia</name>
    <dbReference type="NCBI Taxonomy" id="5886"/>
    <lineage>
        <taxon>Eukaryota</taxon>
        <taxon>Sar</taxon>
        <taxon>Alveolata</taxon>
        <taxon>Ciliophora</taxon>
        <taxon>Intramacronucleata</taxon>
        <taxon>Oligohymenophorea</taxon>
        <taxon>Peniculida</taxon>
        <taxon>Parameciidae</taxon>
        <taxon>Paramecium</taxon>
    </lineage>
</organism>
<dbReference type="EMBL" id="CAJJDM010000198">
    <property type="protein sequence ID" value="CAD8117123.1"/>
    <property type="molecule type" value="Genomic_DNA"/>
</dbReference>
<reference evidence="1" key="1">
    <citation type="submission" date="2021-01" db="EMBL/GenBank/DDBJ databases">
        <authorList>
            <consortium name="Genoscope - CEA"/>
            <person name="William W."/>
        </authorList>
    </citation>
    <scope>NUCLEOTIDE SEQUENCE</scope>
</reference>
<dbReference type="Proteomes" id="UP000688137">
    <property type="component" value="Unassembled WGS sequence"/>
</dbReference>
<gene>
    <name evidence="1" type="ORF">PPRIM_AZ9-3.1.T1890004</name>
</gene>
<sequence>MEKEDLYYKKDIYQIKKYNLIHHQLLEHYKQDFNNLLFRQLVPSFLTIFKFLALAFKPSTQELKVHGNYLVMLEHYIGQQQELDQTKEDFYKQRVKDNYQFISFHDTQLDPVHLQVSTVIYKHY</sequence>
<accession>A0A8S1QMZ7</accession>
<comment type="caution">
    <text evidence="1">The sequence shown here is derived from an EMBL/GenBank/DDBJ whole genome shotgun (WGS) entry which is preliminary data.</text>
</comment>
<protein>
    <submittedName>
        <fullName evidence="1">Uncharacterized protein</fullName>
    </submittedName>
</protein>
<proteinExistence type="predicted"/>
<evidence type="ECO:0000313" key="1">
    <source>
        <dbReference type="EMBL" id="CAD8117123.1"/>
    </source>
</evidence>
<dbReference type="AlphaFoldDB" id="A0A8S1QMZ7"/>
<keyword evidence="2" id="KW-1185">Reference proteome</keyword>
<evidence type="ECO:0000313" key="2">
    <source>
        <dbReference type="Proteomes" id="UP000688137"/>
    </source>
</evidence>